<keyword evidence="1" id="KW-0472">Membrane</keyword>
<dbReference type="PANTHER" id="PTHR11319:SF35">
    <property type="entry name" value="OUTER MEMBRANE PROTEIN PMPC-RELATED"/>
    <property type="match status" value="1"/>
</dbReference>
<sequence length="628" mass="74001">MYLNTRRSFVFFNQQRLIQYISNNSLQQQSQIRRRNLLIRQQQIKLRNFIKLWMKLNSSSLLPNNLQEMPTHLSLSINNIEMKTIQKKINNKTSNILLLQPYLVIEQGKVQLTKLLILPSNQEIINCTIYNPSQLKFENNLEEFSISYKNNLNEKLPNFSNSTCEIFMQTLINDTLIDSTNIANIEYHSESNNFDLRFLSITIDPYKQNNQTNQIQIFCHLNDQSDTLLYYIEIKGFMCQLGEFYFYQVVKYVNQFLQYNTTKCSIFDQNEFESITSNQIQLKNGYWRPDYQSDLIEHCFKFVDFCEGGWVVSHDLCLVGHIGGQGNYFKNEENTSCQDCQDANNSVFPFVLTSICVLISTLLILRSTDKSNKLFSSLKIRQRFVKIIFKLNRVSYLNYFLIIYGYFQQFLLLIFNFHLHLLVRQVTHHTYGQQYGLLFIINLQYISSFQQNNHDDRINGVLIINNIYGVQVIFNNQTLEIYQQYNIYYTLVLICFKLCFINKAVLFSLLAKRIISEIEYISGDVQLLYNSPSHKKWIIGFVLPGLGLIGCLIPSALFLLLQSQSDIIFNKNLFYRIYFNKSFCYSKETNQIRQSLESIYVIYSMNIMMKITFENGQNYGKKQQLSLL</sequence>
<evidence type="ECO:0008006" key="4">
    <source>
        <dbReference type="Google" id="ProtNLM"/>
    </source>
</evidence>
<evidence type="ECO:0000256" key="1">
    <source>
        <dbReference type="SAM" id="Phobius"/>
    </source>
</evidence>
<keyword evidence="1" id="KW-0812">Transmembrane</keyword>
<protein>
    <recommendedName>
        <fullName evidence="4">Transmembrane protein</fullName>
    </recommendedName>
</protein>
<name>A0A8S1PKQ8_PARPR</name>
<evidence type="ECO:0000313" key="3">
    <source>
        <dbReference type="Proteomes" id="UP000688137"/>
    </source>
</evidence>
<dbReference type="EMBL" id="CAJJDM010000123">
    <property type="protein sequence ID" value="CAD8103303.1"/>
    <property type="molecule type" value="Genomic_DNA"/>
</dbReference>
<keyword evidence="3" id="KW-1185">Reference proteome</keyword>
<feature type="transmembrane region" description="Helical" evidence="1">
    <location>
        <begin position="487"/>
        <end position="511"/>
    </location>
</feature>
<gene>
    <name evidence="2" type="ORF">PPRIM_AZ9-3.1.T1200147</name>
</gene>
<feature type="transmembrane region" description="Helical" evidence="1">
    <location>
        <begin position="537"/>
        <end position="561"/>
    </location>
</feature>
<accession>A0A8S1PKQ8</accession>
<dbReference type="Proteomes" id="UP000688137">
    <property type="component" value="Unassembled WGS sequence"/>
</dbReference>
<reference evidence="2" key="1">
    <citation type="submission" date="2021-01" db="EMBL/GenBank/DDBJ databases">
        <authorList>
            <consortium name="Genoscope - CEA"/>
            <person name="William W."/>
        </authorList>
    </citation>
    <scope>NUCLEOTIDE SEQUENCE</scope>
</reference>
<comment type="caution">
    <text evidence="2">The sequence shown here is derived from an EMBL/GenBank/DDBJ whole genome shotgun (WGS) entry which is preliminary data.</text>
</comment>
<dbReference type="AlphaFoldDB" id="A0A8S1PKQ8"/>
<feature type="transmembrane region" description="Helical" evidence="1">
    <location>
        <begin position="347"/>
        <end position="365"/>
    </location>
</feature>
<feature type="transmembrane region" description="Helical" evidence="1">
    <location>
        <begin position="396"/>
        <end position="415"/>
    </location>
</feature>
<keyword evidence="1" id="KW-1133">Transmembrane helix</keyword>
<organism evidence="2 3">
    <name type="scientific">Paramecium primaurelia</name>
    <dbReference type="NCBI Taxonomy" id="5886"/>
    <lineage>
        <taxon>Eukaryota</taxon>
        <taxon>Sar</taxon>
        <taxon>Alveolata</taxon>
        <taxon>Ciliophora</taxon>
        <taxon>Intramacronucleata</taxon>
        <taxon>Oligohymenophorea</taxon>
        <taxon>Peniculida</taxon>
        <taxon>Parameciidae</taxon>
        <taxon>Paramecium</taxon>
    </lineage>
</organism>
<evidence type="ECO:0000313" key="2">
    <source>
        <dbReference type="EMBL" id="CAD8103303.1"/>
    </source>
</evidence>
<proteinExistence type="predicted"/>
<dbReference type="PANTHER" id="PTHR11319">
    <property type="entry name" value="G PROTEIN-COUPLED RECEPTOR-RELATED"/>
    <property type="match status" value="1"/>
</dbReference>